<gene>
    <name evidence="1" type="ORF">OCBIM_22034176mg</name>
</gene>
<name>A0A0L8I596_OCTBM</name>
<reference evidence="1" key="1">
    <citation type="submission" date="2015-07" db="EMBL/GenBank/DDBJ databases">
        <title>MeaNS - Measles Nucleotide Surveillance Program.</title>
        <authorList>
            <person name="Tran T."/>
            <person name="Druce J."/>
        </authorList>
    </citation>
    <scope>NUCLEOTIDE SEQUENCE</scope>
    <source>
        <strain evidence="1">UCB-OBI-ISO-001</strain>
        <tissue evidence="1">Gonad</tissue>
    </source>
</reference>
<sequence>MFLRYCTSSGGRVKSAVFCFFLHGQETISIKILSGEVVAVIHLPYNINTIK</sequence>
<evidence type="ECO:0000313" key="1">
    <source>
        <dbReference type="EMBL" id="KOF96632.1"/>
    </source>
</evidence>
<protein>
    <submittedName>
        <fullName evidence="1">Uncharacterized protein</fullName>
    </submittedName>
</protein>
<accession>A0A0L8I596</accession>
<organism evidence="1">
    <name type="scientific">Octopus bimaculoides</name>
    <name type="common">California two-spotted octopus</name>
    <dbReference type="NCBI Taxonomy" id="37653"/>
    <lineage>
        <taxon>Eukaryota</taxon>
        <taxon>Metazoa</taxon>
        <taxon>Spiralia</taxon>
        <taxon>Lophotrochozoa</taxon>
        <taxon>Mollusca</taxon>
        <taxon>Cephalopoda</taxon>
        <taxon>Coleoidea</taxon>
        <taxon>Octopodiformes</taxon>
        <taxon>Octopoda</taxon>
        <taxon>Incirrata</taxon>
        <taxon>Octopodidae</taxon>
        <taxon>Octopus</taxon>
    </lineage>
</organism>
<dbReference type="AlphaFoldDB" id="A0A0L8I596"/>
<dbReference type="EMBL" id="KQ416518">
    <property type="protein sequence ID" value="KOF96632.1"/>
    <property type="molecule type" value="Genomic_DNA"/>
</dbReference>
<proteinExistence type="predicted"/>